<keyword evidence="2" id="KW-1185">Reference proteome</keyword>
<accession>A0A090M3E4</accession>
<dbReference type="GeneID" id="9835033"/>
<gene>
    <name evidence="1" type="ORF">OT_ostta01g00840</name>
</gene>
<proteinExistence type="predicted"/>
<evidence type="ECO:0000313" key="2">
    <source>
        <dbReference type="Proteomes" id="UP000009170"/>
    </source>
</evidence>
<protein>
    <submittedName>
        <fullName evidence="1">Unnamed product</fullName>
    </submittedName>
</protein>
<dbReference type="Proteomes" id="UP000009170">
    <property type="component" value="Unassembled WGS sequence"/>
</dbReference>
<dbReference type="AlphaFoldDB" id="A0A090M3E4"/>
<evidence type="ECO:0000313" key="1">
    <source>
        <dbReference type="EMBL" id="CEF96524.1"/>
    </source>
</evidence>
<comment type="caution">
    <text evidence="1">The sequence shown here is derived from an EMBL/GenBank/DDBJ whole genome shotgun (WGS) entry which is preliminary data.</text>
</comment>
<dbReference type="InParanoid" id="A0A090M3E4"/>
<dbReference type="EMBL" id="CAID01000001">
    <property type="protein sequence ID" value="CEF96524.1"/>
    <property type="molecule type" value="Genomic_DNA"/>
</dbReference>
<sequence length="156" mass="16920">MPSLGHLAGASYAGAVDERRACARGAWILCAWPFLGDAMCVRGDCAYKPRFLVFRCARARYRERTDEASEDERSRVSPEYVERVMGRCEDVFAVTVSASDGTVTAEVAAGSRARARVLLYASTLVDGHGNSLGLVFLEAREGLREAPPACDCCFSS</sequence>
<dbReference type="KEGG" id="ota:OT_ostta01g00840"/>
<name>A0A090M3E4_OSTTA</name>
<reference evidence="1 2" key="2">
    <citation type="journal article" date="2014" name="BMC Genomics">
        <title>An improved genome of the model marine alga Ostreococcus tauri unfolds by assessing Illumina de novo assemblies.</title>
        <authorList>
            <person name="Blanc-Mathieu R."/>
            <person name="Verhelst B."/>
            <person name="Derelle E."/>
            <person name="Rombauts S."/>
            <person name="Bouget F.Y."/>
            <person name="Carre I."/>
            <person name="Chateau A."/>
            <person name="Eyre-Walker A."/>
            <person name="Grimsley N."/>
            <person name="Moreau H."/>
            <person name="Piegu B."/>
            <person name="Rivals E."/>
            <person name="Schackwitz W."/>
            <person name="Van de Peer Y."/>
            <person name="Piganeau G."/>
        </authorList>
    </citation>
    <scope>NUCLEOTIDE SEQUENCE [LARGE SCALE GENOMIC DNA]</scope>
    <source>
        <strain evidence="2">OTTH 0595 / CCAP 157/2 / RCC745</strain>
    </source>
</reference>
<reference evidence="2" key="1">
    <citation type="journal article" date="2006" name="Proc. Natl. Acad. Sci. U.S.A.">
        <title>Genome analysis of the smallest free-living eukaryote Ostreococcus tauri unveils many unique features.</title>
        <authorList>
            <person name="Derelle E."/>
            <person name="Ferraz C."/>
            <person name="Rombauts S."/>
            <person name="Rouze P."/>
            <person name="Worden A.Z."/>
            <person name="Robbens S."/>
            <person name="Partensky F."/>
            <person name="Degroeve S."/>
            <person name="Echeynie S."/>
            <person name="Cooke R."/>
            <person name="Saeys Y."/>
            <person name="Wuyts J."/>
            <person name="Jabbari K."/>
            <person name="Bowler C."/>
            <person name="Panaud O."/>
            <person name="Piegu B."/>
            <person name="Ball S.G."/>
            <person name="Ral J.-P."/>
            <person name="Bouget F.-Y."/>
            <person name="Piganeau G."/>
            <person name="De Baets B."/>
            <person name="Picard A."/>
            <person name="Delseny M."/>
            <person name="Demaille J."/>
            <person name="Van de Peer Y."/>
            <person name="Moreau H."/>
        </authorList>
    </citation>
    <scope>NUCLEOTIDE SEQUENCE [LARGE SCALE GENOMIC DNA]</scope>
    <source>
        <strain evidence="2">OTTH 0595 / CCAP 157/2 / RCC745</strain>
    </source>
</reference>
<dbReference type="RefSeq" id="XP_003074144.2">
    <property type="nucleotide sequence ID" value="XM_003074098.2"/>
</dbReference>
<organism evidence="1 2">
    <name type="scientific">Ostreococcus tauri</name>
    <name type="common">Marine green alga</name>
    <dbReference type="NCBI Taxonomy" id="70448"/>
    <lineage>
        <taxon>Eukaryota</taxon>
        <taxon>Viridiplantae</taxon>
        <taxon>Chlorophyta</taxon>
        <taxon>Mamiellophyceae</taxon>
        <taxon>Mamiellales</taxon>
        <taxon>Bathycoccaceae</taxon>
        <taxon>Ostreococcus</taxon>
    </lineage>
</organism>